<evidence type="ECO:0000313" key="2">
    <source>
        <dbReference type="Proteomes" id="UP000790709"/>
    </source>
</evidence>
<gene>
    <name evidence="1" type="ORF">BV22DRAFT_1114199</name>
</gene>
<dbReference type="EMBL" id="MU266510">
    <property type="protein sequence ID" value="KAH7921808.1"/>
    <property type="molecule type" value="Genomic_DNA"/>
</dbReference>
<keyword evidence="2" id="KW-1185">Reference proteome</keyword>
<proteinExistence type="predicted"/>
<organism evidence="1 2">
    <name type="scientific">Leucogyrophana mollusca</name>
    <dbReference type="NCBI Taxonomy" id="85980"/>
    <lineage>
        <taxon>Eukaryota</taxon>
        <taxon>Fungi</taxon>
        <taxon>Dikarya</taxon>
        <taxon>Basidiomycota</taxon>
        <taxon>Agaricomycotina</taxon>
        <taxon>Agaricomycetes</taxon>
        <taxon>Agaricomycetidae</taxon>
        <taxon>Boletales</taxon>
        <taxon>Boletales incertae sedis</taxon>
        <taxon>Leucogyrophana</taxon>
    </lineage>
</organism>
<evidence type="ECO:0000313" key="1">
    <source>
        <dbReference type="EMBL" id="KAH7921808.1"/>
    </source>
</evidence>
<reference evidence="1" key="1">
    <citation type="journal article" date="2021" name="New Phytol.">
        <title>Evolutionary innovations through gain and loss of genes in the ectomycorrhizal Boletales.</title>
        <authorList>
            <person name="Wu G."/>
            <person name="Miyauchi S."/>
            <person name="Morin E."/>
            <person name="Kuo A."/>
            <person name="Drula E."/>
            <person name="Varga T."/>
            <person name="Kohler A."/>
            <person name="Feng B."/>
            <person name="Cao Y."/>
            <person name="Lipzen A."/>
            <person name="Daum C."/>
            <person name="Hundley H."/>
            <person name="Pangilinan J."/>
            <person name="Johnson J."/>
            <person name="Barry K."/>
            <person name="LaButti K."/>
            <person name="Ng V."/>
            <person name="Ahrendt S."/>
            <person name="Min B."/>
            <person name="Choi I.G."/>
            <person name="Park H."/>
            <person name="Plett J.M."/>
            <person name="Magnuson J."/>
            <person name="Spatafora J.W."/>
            <person name="Nagy L.G."/>
            <person name="Henrissat B."/>
            <person name="Grigoriev I.V."/>
            <person name="Yang Z.L."/>
            <person name="Xu J."/>
            <person name="Martin F.M."/>
        </authorList>
    </citation>
    <scope>NUCLEOTIDE SEQUENCE</scope>
    <source>
        <strain evidence="1">KUC20120723A-06</strain>
    </source>
</reference>
<accession>A0ACB8BAA9</accession>
<dbReference type="Proteomes" id="UP000790709">
    <property type="component" value="Unassembled WGS sequence"/>
</dbReference>
<comment type="caution">
    <text evidence="1">The sequence shown here is derived from an EMBL/GenBank/DDBJ whole genome shotgun (WGS) entry which is preliminary data.</text>
</comment>
<protein>
    <submittedName>
        <fullName evidence="1">Uncharacterized protein</fullName>
    </submittedName>
</protein>
<sequence length="2829" mass="314125">MSLSGLSKGLKTMLSGATSLSFWITFVVWVLSLVTFLLVARAYLGPYILMRFSNHVRVRSISLRSIRGLYIRRGSRTWRVDRIGVSFSSPGDGKAKRLAFNIEGLKLEIDNRETSLPQRPPHTRHRRRLTLADLSPSPLALYLWSILSTVYSAFDPFIRPIIRFCVIRYIPTLTEALQFELSSAVVTFTTSPHTRLFVEDASLHAHLAFTRPRELPRSTEEKSTHSRPSLSPRALAMGAWKSRLGKSFKRTWARTWDNTWGQTKGTASFSFKINRVAGLVDSRSSSTDGTSAESFFSLPGTIAFIGSARFSPKDGTLDVGSLQTGLCVSPIHVDVDGIRAFLDLLKLRHESAAHHEPHVASPLSPKSPSLIEGVYSSTSLRSSFVLPYAGLQKKRKPMTWISSLAKFEIELSALTFTSKVHPDSYKAILRDISCRGGLSNPQSTPLHREWCGSKVFPHDNLLSNVYFSSFSLAEASLQRASVVPHTSLTLFSLASITAEALVSQWPSPWVTGSSSHTMSGDPNAPLLAITIKVARATLTERLDVLAQMLSRAQSHRSSPSPLLPSVLSPIPRLEVSFDVGHIHGCLICADVDGFRESFSLEIDTDGFILSTSSSFRTSSMADMRSNPSHTRSPHLPLDMTLELRGILKPTFMRLCASSPATKSRRFSRIPSDSENGDPVVSVEAIEVKGTLTALGEFNDDEDPIVSLDTESLFLDLHCLSDAVLVELWHPQLVAALGALLSTLRGGSVSQVSHPGAGDRPPTGIAASFSVGRLVVFVTGTDINPNGDHDITRGLAFCTGASAHYCALRPAKGDASKAHRSRAQIRHKLSLHQERIVEASGSAKTSAITGRSCVFGKVMLWKTDLRSAAADSFSMDDPYIIERTDPTLLPHIFLALEKVSVDFKLWITPDTDSSDSINPKVCEVVVDVPDVQIKFALAHIYSSIVAARTLQALLPVANPPSPARSVSSVACQVRGAVKGIQIQWDLLEQKVVTRINHLDFGSGPRRYSVSCNTLLVWVPVPHRPHQKEEGERWEELGRLHRLTIMHSKPPSDPITVEGDSVRLRVPSGYILADLILAVTVTAKCLRHLAHTVADGRYSPASTPEPESAKLVPKLAMSFRYVCIEAADDPFESQLGLIWRTGLEAAKERLHREEAFKAKVATILAAEASHLGADAAQETSDYQFHPYHSISIDEARERLDLVHSLDWAMRIRQKASSQVVEEEAVRQQLHGPFAFKRPSKVPDLVKVARVDRLPPLFRITLHGFHLKLSPPSFPISQLPSFLQDQGQGIPRDTLYSLLIPMHLNFSLTALHASLRNYPLPLLHIPGVASEKSPVLLFDSDLVIAEEMGPPQSVDWIPCSINGLQEGTHVTRPFIIDIPKTIMPVKTYANSDIQVVTSGVTGFAWGVSYSAAVQDVVRVVETLTTEPRDTSPSIGFWDKLRLLLHWKIQVSFTDEVRLYIKGTRDPYTLQNDGAGFALCWQGHPKILIGFDNDDKELVQVLSDTMSIIIPEFEPEINIDKSRKGSGHRTRAPVHSQSRCLKTCAKLSSGVRFGVGVVLERSCGPECASCIGTSFDRLCRFFSFRPHYDVKLMKKVEPPQINSADDSYNGYRSDFIHLSVSLTSALSSINPPSPSSFHLTPKAFANFWSWWGLFDNNLSLPIRQGSYYPPKPPSPKFARHLATIKYRLSVPRLLISHAYIDESRDSWVQGTTPFVGVKAMIDHFQADLHQRDQESVEPGKTPDSIKVVRHKPFYAAEVVMKGLDLRAMLATFSEPLKQAVPVSPPDNTGNYRTRLRPVPSDVSPPWLDLDDFVETDWSSSSMPDIHFVPALSCPQLTYFKKNIRSSNNHAETSKFGAEETHTCLLGQRASVAQVEVHLASQRVAELRAIIARSSYIGMNAEEQTRYPLAKMMALLEDYVTHLQSVDTSPGDPHANDNSNYYMPSDTVSANEWADFENVYQVHAPKVFMSTSIRDIMMQYYNCSRARRGFEYHMATRAVKFIRDQAEAIMALEAPSGTEKSKGPVNTAQAAAVALRKIFSGDSKSLSVDVDDNPSGDGGAVDPLGGWEEGVSLRRSHFCLLLKPQIVLRSEANSEAVSVLAAVQAKLQSFKIMDDSNLEDPVSGTIMTRNYMALNGLQTFCPTEKGCSGDGYVPLEVLIDYRCESNEFDRIVPQTNATFHYDRFNRLRLRNNVTSITRSTQEETGKEKHAHLQNETDLVHVRVPQFTVSASDRHFEAISNIVTNLILFSDAAHKSRLEKLETLLFSYDFTDLTSAAKVVTDLQGRLRNAIEASRDAENYPQSVNVQTTLEILKLKAHIFLLAEELSLIFDAIKLAQNRTDDRTDQKSALLLLASSSDISWRMLDEQRDLLAKLAVRDIDYSWLSRQDSSTVNNLTVGDLRAFDGSPHAVWAEIVSKYEEPSNHPLLKKDLFLVADWTVLAPVGGIAIYEEFLLNFHPIRLQLDAALGRRIMEYVWPARRSRNSTSQDQASHSAEAPSPKSQPSSRSSLDSSRLLRKPRTSLDSNGLAPPLRSLGSSRSFTDLRSAAAESLKASSISRVQSHQRPLVPTSDSAEEQKRSRTLFVDTRDRKDDAAEMKTRSSQKIFILVRISSLHLLLSIMKAESFECRDARICTRDLEYRNQTWSFEELADQFIPSDMTWKGWVKMAFHQPLVPVLPVARELISKTKWIASKSASQLEPRVTSTKALRLKGRKEGHRTLTQSQRSRTASPHRQTLPTLPRGDADAESSELSVMGMTLTDEPEPLDQPEVGGSRRTSGDSVNPRSRSRLLSVFGRGRKGTEPRLYQPESGRQSTDDTVMGFRQREPRVSDDTGQPS</sequence>
<name>A0ACB8BAA9_9AGAM</name>